<evidence type="ECO:0000256" key="3">
    <source>
        <dbReference type="SAM" id="SignalP"/>
    </source>
</evidence>
<evidence type="ECO:0000256" key="2">
    <source>
        <dbReference type="ARBA" id="ARBA00022729"/>
    </source>
</evidence>
<dbReference type="eggNOG" id="ENOG502S4IX">
    <property type="taxonomic scope" value="Eukaryota"/>
</dbReference>
<dbReference type="GO" id="GO:0016298">
    <property type="term" value="F:lipase activity"/>
    <property type="evidence" value="ECO:0007669"/>
    <property type="project" value="TreeGrafter"/>
</dbReference>
<dbReference type="Proteomes" id="UP000029120">
    <property type="component" value="Chromosome 3"/>
</dbReference>
<dbReference type="AlphaFoldDB" id="A0A087H9H9"/>
<proteinExistence type="inferred from homology"/>
<dbReference type="InterPro" id="IPR035669">
    <property type="entry name" value="SGNH_plant_lipase-like"/>
</dbReference>
<dbReference type="CDD" id="cd01837">
    <property type="entry name" value="SGNH_plant_lipase_like"/>
    <property type="match status" value="1"/>
</dbReference>
<evidence type="ECO:0000313" key="4">
    <source>
        <dbReference type="EMBL" id="KFK38781.1"/>
    </source>
</evidence>
<dbReference type="EMBL" id="CM002871">
    <property type="protein sequence ID" value="KFK38781.1"/>
    <property type="molecule type" value="Genomic_DNA"/>
</dbReference>
<comment type="similarity">
    <text evidence="1">Belongs to the 'GDSL' lipolytic enzyme family.</text>
</comment>
<name>A0A087H9H9_ARAAL</name>
<dbReference type="OrthoDB" id="1036573at2759"/>
<keyword evidence="5" id="KW-1185">Reference proteome</keyword>
<dbReference type="InterPro" id="IPR044552">
    <property type="entry name" value="GLIP1-5/GLL25"/>
</dbReference>
<dbReference type="Gramene" id="KFK38781">
    <property type="protein sequence ID" value="KFK38781"/>
    <property type="gene ID" value="AALP_AA3G159700"/>
</dbReference>
<keyword evidence="2 3" id="KW-0732">Signal</keyword>
<dbReference type="GO" id="GO:0007029">
    <property type="term" value="P:endoplasmic reticulum organization"/>
    <property type="evidence" value="ECO:0007669"/>
    <property type="project" value="TreeGrafter"/>
</dbReference>
<evidence type="ECO:0000313" key="5">
    <source>
        <dbReference type="Proteomes" id="UP000029120"/>
    </source>
</evidence>
<sequence>MAKNRNIIIFIGVLTSLTFASFPANVSGEPPLLFTFGDSSYDVGNTKFFSSEYYPAAMWPYGESLDKPSGRWCDGNIVSDFVGRLIGIHEPIPPVLDPKAGLSHGASFAVAGATVLLSQSDTMSFGEQISKFVELRTTWSDKERAEAIYMIYIGADDYLNFTKSHPNANRVEQLAHVAIVLKRLFRGLMILYRLGGARKLAVQNLGPLGCLPIVRQEFATGESCMEMVNFMVTTHNERLSRVLSAMTVAYHSLQYSLFDLNGEITRRINEPTLYGYTDTTTSCCGTGSRNAYGCGYSNVHSNLCSYQKSFLYFDGRHTTEKTNENIANMFYSGDNNVVSPLNIRDLVGKSVTSLPVQEI</sequence>
<reference evidence="5" key="1">
    <citation type="journal article" date="2015" name="Nat. Plants">
        <title>Genome expansion of Arabis alpina linked with retrotransposition and reduced symmetric DNA methylation.</title>
        <authorList>
            <person name="Willing E.M."/>
            <person name="Rawat V."/>
            <person name="Mandakova T."/>
            <person name="Maumus F."/>
            <person name="James G.V."/>
            <person name="Nordstroem K.J."/>
            <person name="Becker C."/>
            <person name="Warthmann N."/>
            <person name="Chica C."/>
            <person name="Szarzynska B."/>
            <person name="Zytnicki M."/>
            <person name="Albani M.C."/>
            <person name="Kiefer C."/>
            <person name="Bergonzi S."/>
            <person name="Castaings L."/>
            <person name="Mateos J.L."/>
            <person name="Berns M.C."/>
            <person name="Bujdoso N."/>
            <person name="Piofczyk T."/>
            <person name="de Lorenzo L."/>
            <person name="Barrero-Sicilia C."/>
            <person name="Mateos I."/>
            <person name="Piednoel M."/>
            <person name="Hagmann J."/>
            <person name="Chen-Min-Tao R."/>
            <person name="Iglesias-Fernandez R."/>
            <person name="Schuster S.C."/>
            <person name="Alonso-Blanco C."/>
            <person name="Roudier F."/>
            <person name="Carbonero P."/>
            <person name="Paz-Ares J."/>
            <person name="Davis S.J."/>
            <person name="Pecinka A."/>
            <person name="Quesneville H."/>
            <person name="Colot V."/>
            <person name="Lysak M.A."/>
            <person name="Weigel D."/>
            <person name="Coupland G."/>
            <person name="Schneeberger K."/>
        </authorList>
    </citation>
    <scope>NUCLEOTIDE SEQUENCE [LARGE SCALE GENOMIC DNA]</scope>
    <source>
        <strain evidence="5">cv. Pajares</strain>
    </source>
</reference>
<accession>A0A087H9H9</accession>
<dbReference type="PANTHER" id="PTHR45966">
    <property type="entry name" value="GDSL-LIKE LIPASE/ACYLHYDROLASE"/>
    <property type="match status" value="1"/>
</dbReference>
<feature type="signal peptide" evidence="3">
    <location>
        <begin position="1"/>
        <end position="28"/>
    </location>
</feature>
<evidence type="ECO:0000256" key="1">
    <source>
        <dbReference type="ARBA" id="ARBA00008668"/>
    </source>
</evidence>
<organism evidence="4 5">
    <name type="scientific">Arabis alpina</name>
    <name type="common">Alpine rock-cress</name>
    <dbReference type="NCBI Taxonomy" id="50452"/>
    <lineage>
        <taxon>Eukaryota</taxon>
        <taxon>Viridiplantae</taxon>
        <taxon>Streptophyta</taxon>
        <taxon>Embryophyta</taxon>
        <taxon>Tracheophyta</taxon>
        <taxon>Spermatophyta</taxon>
        <taxon>Magnoliopsida</taxon>
        <taxon>eudicotyledons</taxon>
        <taxon>Gunneridae</taxon>
        <taxon>Pentapetalae</taxon>
        <taxon>rosids</taxon>
        <taxon>malvids</taxon>
        <taxon>Brassicales</taxon>
        <taxon>Brassicaceae</taxon>
        <taxon>Arabideae</taxon>
        <taxon>Arabis</taxon>
    </lineage>
</organism>
<evidence type="ECO:0008006" key="6">
    <source>
        <dbReference type="Google" id="ProtNLM"/>
    </source>
</evidence>
<dbReference type="OMA" id="INEPSCH"/>
<dbReference type="InterPro" id="IPR036514">
    <property type="entry name" value="SGNH_hydro_sf"/>
</dbReference>
<dbReference type="PANTHER" id="PTHR45966:SF36">
    <property type="entry name" value="INACTIVE GDSL ESTERASE_LIPASE-LIKE PROTEIN 25"/>
    <property type="match status" value="1"/>
</dbReference>
<dbReference type="Pfam" id="PF00657">
    <property type="entry name" value="Lipase_GDSL"/>
    <property type="match status" value="1"/>
</dbReference>
<gene>
    <name evidence="4" type="ordered locus">AALP_Aa3g159700</name>
</gene>
<dbReference type="InterPro" id="IPR001087">
    <property type="entry name" value="GDSL"/>
</dbReference>
<feature type="chain" id="PRO_5001823047" description="GDSL esterase/lipase" evidence="3">
    <location>
        <begin position="29"/>
        <end position="359"/>
    </location>
</feature>
<dbReference type="Gene3D" id="3.40.50.1110">
    <property type="entry name" value="SGNH hydrolase"/>
    <property type="match status" value="1"/>
</dbReference>
<protein>
    <recommendedName>
        <fullName evidence="6">GDSL esterase/lipase</fullName>
    </recommendedName>
</protein>